<evidence type="ECO:0000313" key="1">
    <source>
        <dbReference type="EMBL" id="MBF0876035.1"/>
    </source>
</evidence>
<dbReference type="Proteomes" id="UP000630952">
    <property type="component" value="Unassembled WGS sequence"/>
</dbReference>
<keyword evidence="2" id="KW-1185">Reference proteome</keyword>
<gene>
    <name evidence="1" type="ORF">HKD21_04120</name>
</gene>
<sequence>MRSGLWIILIFAGVCVSAQARGINTFIAPDMHYHPPPTGPHPVHCKDGSIVWTPRRCRVIPPVMERTAAGKTVDSVRNVVRSLTGHTLGFRW</sequence>
<evidence type="ECO:0000313" key="2">
    <source>
        <dbReference type="Proteomes" id="UP000630952"/>
    </source>
</evidence>
<dbReference type="EMBL" id="JABCQO010000002">
    <property type="protein sequence ID" value="MBF0876035.1"/>
    <property type="molecule type" value="Genomic_DNA"/>
</dbReference>
<organism evidence="1 2">
    <name type="scientific">Gluconobacter cerevisiae</name>
    <dbReference type="NCBI Taxonomy" id="1379734"/>
    <lineage>
        <taxon>Bacteria</taxon>
        <taxon>Pseudomonadati</taxon>
        <taxon>Pseudomonadota</taxon>
        <taxon>Alphaproteobacteria</taxon>
        <taxon>Acetobacterales</taxon>
        <taxon>Acetobacteraceae</taxon>
        <taxon>Gluconobacter</taxon>
    </lineage>
</organism>
<reference evidence="1 2" key="2">
    <citation type="submission" date="2020-11" db="EMBL/GenBank/DDBJ databases">
        <title>Description of novel Gluconobacter species.</title>
        <authorList>
            <person name="Cleenwerck I."/>
            <person name="Cnockaert M."/>
            <person name="Borremans W."/>
            <person name="Wieme A.D."/>
            <person name="De Vuyst L."/>
            <person name="Vandamme P."/>
        </authorList>
    </citation>
    <scope>NUCLEOTIDE SEQUENCE [LARGE SCALE GENOMIC DNA]</scope>
    <source>
        <strain evidence="1 2">LMG 27748</strain>
    </source>
</reference>
<name>A0ABR9YD28_9PROT</name>
<reference evidence="2" key="1">
    <citation type="submission" date="2020-04" db="EMBL/GenBank/DDBJ databases">
        <title>Description of novel Gluconacetobacter.</title>
        <authorList>
            <person name="Sombolestani A."/>
        </authorList>
    </citation>
    <scope>NUCLEOTIDE SEQUENCE [LARGE SCALE GENOMIC DNA]</scope>
    <source>
        <strain evidence="2">LMG 27748</strain>
    </source>
</reference>
<proteinExistence type="predicted"/>
<comment type="caution">
    <text evidence="1">The sequence shown here is derived from an EMBL/GenBank/DDBJ whole genome shotgun (WGS) entry which is preliminary data.</text>
</comment>
<dbReference type="RefSeq" id="WP_194254327.1">
    <property type="nucleotide sequence ID" value="NZ_JABCQO010000002.1"/>
</dbReference>
<protein>
    <submittedName>
        <fullName evidence="1">Uncharacterized protein</fullName>
    </submittedName>
</protein>
<accession>A0ABR9YD28</accession>